<comment type="caution">
    <text evidence="9">The sequence shown here is derived from an EMBL/GenBank/DDBJ whole genome shotgun (WGS) entry which is preliminary data.</text>
</comment>
<gene>
    <name evidence="9" type="ORF">ACFYKX_09505</name>
</gene>
<dbReference type="PANTHER" id="PTHR34584">
    <property type="entry name" value="NA(+)/H(+) ANTIPORTER SUBUNIT E1"/>
    <property type="match status" value="1"/>
</dbReference>
<feature type="transmembrane region" description="Helical" evidence="8">
    <location>
        <begin position="61"/>
        <end position="80"/>
    </location>
</feature>
<keyword evidence="6 8" id="KW-1133">Transmembrane helix</keyword>
<sequence>MKKNLLTFFLTLALWFIFAGRVNIEVFSLGIMICSIISFMYADQFIFAQTKYGTKEFLKKIYIIIWVILAFIYDVYLSAFKISRHAFEMKPSFSSRKIRIKTSLKSSNSSAILAHFITLTQGTLALDFDHLNKSYFIHWIDVQSDDEAEVKKALMRKHENLIAKIFD</sequence>
<evidence type="ECO:0000256" key="5">
    <source>
        <dbReference type="ARBA" id="ARBA00022692"/>
    </source>
</evidence>
<evidence type="ECO:0000256" key="1">
    <source>
        <dbReference type="ARBA" id="ARBA00004651"/>
    </source>
</evidence>
<evidence type="ECO:0000256" key="2">
    <source>
        <dbReference type="ARBA" id="ARBA00006228"/>
    </source>
</evidence>
<dbReference type="Pfam" id="PF01899">
    <property type="entry name" value="MNHE"/>
    <property type="match status" value="1"/>
</dbReference>
<protein>
    <submittedName>
        <fullName evidence="9">Na+/H+ antiporter subunit E</fullName>
    </submittedName>
</protein>
<keyword evidence="3" id="KW-0050">Antiport</keyword>
<organism evidence="9 10">
    <name type="scientific">Cytobacillus spartinae</name>
    <dbReference type="NCBI Taxonomy" id="3299023"/>
    <lineage>
        <taxon>Bacteria</taxon>
        <taxon>Bacillati</taxon>
        <taxon>Bacillota</taxon>
        <taxon>Bacilli</taxon>
        <taxon>Bacillales</taxon>
        <taxon>Bacillaceae</taxon>
        <taxon>Cytobacillus</taxon>
    </lineage>
</organism>
<dbReference type="PANTHER" id="PTHR34584:SF1">
    <property type="entry name" value="NA(+)_H(+) ANTIPORTER SUBUNIT E1"/>
    <property type="match status" value="1"/>
</dbReference>
<keyword evidence="3" id="KW-0813">Transport</keyword>
<keyword evidence="4" id="KW-1003">Cell membrane</keyword>
<accession>A0ABW6KC87</accession>
<name>A0ABW6KC87_9BACI</name>
<keyword evidence="10" id="KW-1185">Reference proteome</keyword>
<evidence type="ECO:0000256" key="4">
    <source>
        <dbReference type="ARBA" id="ARBA00022475"/>
    </source>
</evidence>
<evidence type="ECO:0000256" key="7">
    <source>
        <dbReference type="ARBA" id="ARBA00023136"/>
    </source>
</evidence>
<evidence type="ECO:0000256" key="3">
    <source>
        <dbReference type="ARBA" id="ARBA00022449"/>
    </source>
</evidence>
<feature type="transmembrane region" description="Helical" evidence="8">
    <location>
        <begin position="29"/>
        <end position="49"/>
    </location>
</feature>
<evidence type="ECO:0000256" key="6">
    <source>
        <dbReference type="ARBA" id="ARBA00022989"/>
    </source>
</evidence>
<dbReference type="RefSeq" id="WP_389360418.1">
    <property type="nucleotide sequence ID" value="NZ_JBIACK010000003.1"/>
</dbReference>
<dbReference type="Proteomes" id="UP001601059">
    <property type="component" value="Unassembled WGS sequence"/>
</dbReference>
<evidence type="ECO:0000313" key="10">
    <source>
        <dbReference type="Proteomes" id="UP001601059"/>
    </source>
</evidence>
<proteinExistence type="inferred from homology"/>
<reference evidence="9 10" key="1">
    <citation type="submission" date="2024-08" db="EMBL/GenBank/DDBJ databases">
        <title>Two novel Cytobacillus novel species.</title>
        <authorList>
            <person name="Liu G."/>
        </authorList>
    </citation>
    <scope>NUCLEOTIDE SEQUENCE [LARGE SCALE GENOMIC DNA]</scope>
    <source>
        <strain evidence="9 10">FJAT-54145</strain>
    </source>
</reference>
<comment type="similarity">
    <text evidence="2">Belongs to the CPA3 antiporters (TC 2.A.63) subunit E family.</text>
</comment>
<comment type="subcellular location">
    <subcellularLocation>
        <location evidence="1">Cell membrane</location>
        <topology evidence="1">Multi-pass membrane protein</topology>
    </subcellularLocation>
</comment>
<keyword evidence="7 8" id="KW-0472">Membrane</keyword>
<evidence type="ECO:0000256" key="8">
    <source>
        <dbReference type="SAM" id="Phobius"/>
    </source>
</evidence>
<dbReference type="EMBL" id="JBIACK010000003">
    <property type="protein sequence ID" value="MFE8700850.1"/>
    <property type="molecule type" value="Genomic_DNA"/>
</dbReference>
<evidence type="ECO:0000313" key="9">
    <source>
        <dbReference type="EMBL" id="MFE8700850.1"/>
    </source>
</evidence>
<dbReference type="InterPro" id="IPR002758">
    <property type="entry name" value="Cation_antiport_E"/>
</dbReference>
<keyword evidence="5 8" id="KW-0812">Transmembrane</keyword>